<reference evidence="3" key="1">
    <citation type="journal article" date="2014" name="Science">
        <title>Ancient hybridizations among the ancestral genomes of bread wheat.</title>
        <authorList>
            <consortium name="International Wheat Genome Sequencing Consortium,"/>
            <person name="Marcussen T."/>
            <person name="Sandve S.R."/>
            <person name="Heier L."/>
            <person name="Spannagl M."/>
            <person name="Pfeifer M."/>
            <person name="Jakobsen K.S."/>
            <person name="Wulff B.B."/>
            <person name="Steuernagel B."/>
            <person name="Mayer K.F."/>
            <person name="Olsen O.A."/>
        </authorList>
    </citation>
    <scope>NUCLEOTIDE SEQUENCE [LARGE SCALE GENOMIC DNA]</scope>
    <source>
        <strain evidence="3">cv. AL8/78</strain>
    </source>
</reference>
<evidence type="ECO:0000313" key="3">
    <source>
        <dbReference type="Proteomes" id="UP000015105"/>
    </source>
</evidence>
<accession>A0A452XQZ3</accession>
<dbReference type="InterPro" id="IPR038469">
    <property type="entry name" value="tRNAHis_GuaTrfase_Thg1_sf"/>
</dbReference>
<dbReference type="PANTHER" id="PTHR12729">
    <property type="entry name" value="TRNA(HIS) GUANYLYLTRANSFERASE-RELATED"/>
    <property type="match status" value="1"/>
</dbReference>
<dbReference type="Gramene" id="AET1Gv20123100.23">
    <property type="protein sequence ID" value="AET1Gv20123100.23"/>
    <property type="gene ID" value="AET1Gv20123100"/>
</dbReference>
<reference evidence="3" key="2">
    <citation type="journal article" date="2017" name="Nat. Plants">
        <title>The Aegilops tauschii genome reveals multiple impacts of transposons.</title>
        <authorList>
            <person name="Zhao G."/>
            <person name="Zou C."/>
            <person name="Li K."/>
            <person name="Wang K."/>
            <person name="Li T."/>
            <person name="Gao L."/>
            <person name="Zhang X."/>
            <person name="Wang H."/>
            <person name="Yang Z."/>
            <person name="Liu X."/>
            <person name="Jiang W."/>
            <person name="Mao L."/>
            <person name="Kong X."/>
            <person name="Jiao Y."/>
            <person name="Jia J."/>
        </authorList>
    </citation>
    <scope>NUCLEOTIDE SEQUENCE [LARGE SCALE GENOMIC DNA]</scope>
    <source>
        <strain evidence="3">cv. AL8/78</strain>
    </source>
</reference>
<dbReference type="InterPro" id="IPR025845">
    <property type="entry name" value="Thg1_C_dom"/>
</dbReference>
<dbReference type="GO" id="GO:0000287">
    <property type="term" value="F:magnesium ion binding"/>
    <property type="evidence" value="ECO:0007669"/>
    <property type="project" value="InterPro"/>
</dbReference>
<dbReference type="GO" id="GO:0006400">
    <property type="term" value="P:tRNA modification"/>
    <property type="evidence" value="ECO:0007669"/>
    <property type="project" value="InterPro"/>
</dbReference>
<dbReference type="PANTHER" id="PTHR12729:SF6">
    <property type="entry name" value="TRNA(HIS) GUANYLYLTRANSFERASE-RELATED"/>
    <property type="match status" value="1"/>
</dbReference>
<dbReference type="Gene3D" id="3.30.70.3000">
    <property type="match status" value="1"/>
</dbReference>
<sequence length="74" mass="8616">MLVKSGKVSNCPVFSLKGTLPKDKNEWLFQWFQMNYNNEQEMFRKGSSIYQQKVVQTTTSNLLNCLNHPLTCLD</sequence>
<dbReference type="Proteomes" id="UP000015105">
    <property type="component" value="Chromosome 1D"/>
</dbReference>
<dbReference type="EnsemblPlants" id="AET1Gv20123100.23">
    <property type="protein sequence ID" value="AET1Gv20123100.23"/>
    <property type="gene ID" value="AET1Gv20123100"/>
</dbReference>
<protein>
    <recommendedName>
        <fullName evidence="1">Thg1 C-terminal domain-containing protein</fullName>
    </recommendedName>
</protein>
<keyword evidence="3" id="KW-1185">Reference proteome</keyword>
<dbReference type="AlphaFoldDB" id="A0A452XQZ3"/>
<evidence type="ECO:0000259" key="1">
    <source>
        <dbReference type="Pfam" id="PF14413"/>
    </source>
</evidence>
<name>A0A452XQZ3_AEGTS</name>
<dbReference type="InterPro" id="IPR007537">
    <property type="entry name" value="tRNAHis_GuaTrfase_Thg1"/>
</dbReference>
<dbReference type="GO" id="GO:0008193">
    <property type="term" value="F:tRNA guanylyltransferase activity"/>
    <property type="evidence" value="ECO:0007669"/>
    <property type="project" value="InterPro"/>
</dbReference>
<dbReference type="Pfam" id="PF14413">
    <property type="entry name" value="Thg1C"/>
    <property type="match status" value="1"/>
</dbReference>
<reference evidence="2" key="4">
    <citation type="submission" date="2019-03" db="UniProtKB">
        <authorList>
            <consortium name="EnsemblPlants"/>
        </authorList>
    </citation>
    <scope>IDENTIFICATION</scope>
</reference>
<feature type="domain" description="Thg1 C-terminal" evidence="1">
    <location>
        <begin position="2"/>
        <end position="58"/>
    </location>
</feature>
<organism evidence="2 3">
    <name type="scientific">Aegilops tauschii subsp. strangulata</name>
    <name type="common">Goatgrass</name>
    <dbReference type="NCBI Taxonomy" id="200361"/>
    <lineage>
        <taxon>Eukaryota</taxon>
        <taxon>Viridiplantae</taxon>
        <taxon>Streptophyta</taxon>
        <taxon>Embryophyta</taxon>
        <taxon>Tracheophyta</taxon>
        <taxon>Spermatophyta</taxon>
        <taxon>Magnoliopsida</taxon>
        <taxon>Liliopsida</taxon>
        <taxon>Poales</taxon>
        <taxon>Poaceae</taxon>
        <taxon>BOP clade</taxon>
        <taxon>Pooideae</taxon>
        <taxon>Triticodae</taxon>
        <taxon>Triticeae</taxon>
        <taxon>Triticinae</taxon>
        <taxon>Aegilops</taxon>
    </lineage>
</organism>
<proteinExistence type="predicted"/>
<reference evidence="2" key="3">
    <citation type="journal article" date="2017" name="Nature">
        <title>Genome sequence of the progenitor of the wheat D genome Aegilops tauschii.</title>
        <authorList>
            <person name="Luo M.C."/>
            <person name="Gu Y.Q."/>
            <person name="Puiu D."/>
            <person name="Wang H."/>
            <person name="Twardziok S.O."/>
            <person name="Deal K.R."/>
            <person name="Huo N."/>
            <person name="Zhu T."/>
            <person name="Wang L."/>
            <person name="Wang Y."/>
            <person name="McGuire P.E."/>
            <person name="Liu S."/>
            <person name="Long H."/>
            <person name="Ramasamy R.K."/>
            <person name="Rodriguez J.C."/>
            <person name="Van S.L."/>
            <person name="Yuan L."/>
            <person name="Wang Z."/>
            <person name="Xia Z."/>
            <person name="Xiao L."/>
            <person name="Anderson O.D."/>
            <person name="Ouyang S."/>
            <person name="Liang Y."/>
            <person name="Zimin A.V."/>
            <person name="Pertea G."/>
            <person name="Qi P."/>
            <person name="Bennetzen J.L."/>
            <person name="Dai X."/>
            <person name="Dawson M.W."/>
            <person name="Muller H.G."/>
            <person name="Kugler K."/>
            <person name="Rivarola-Duarte L."/>
            <person name="Spannagl M."/>
            <person name="Mayer K.F.X."/>
            <person name="Lu F.H."/>
            <person name="Bevan M.W."/>
            <person name="Leroy P."/>
            <person name="Li P."/>
            <person name="You F.M."/>
            <person name="Sun Q."/>
            <person name="Liu Z."/>
            <person name="Lyons E."/>
            <person name="Wicker T."/>
            <person name="Salzberg S.L."/>
            <person name="Devos K.M."/>
            <person name="Dvorak J."/>
        </authorList>
    </citation>
    <scope>NUCLEOTIDE SEQUENCE [LARGE SCALE GENOMIC DNA]</scope>
    <source>
        <strain evidence="2">cv. AL8/78</strain>
    </source>
</reference>
<evidence type="ECO:0000313" key="2">
    <source>
        <dbReference type="EnsemblPlants" id="AET1Gv20123100.23"/>
    </source>
</evidence>
<reference evidence="2" key="5">
    <citation type="journal article" date="2021" name="G3 (Bethesda)">
        <title>Aegilops tauschii genome assembly Aet v5.0 features greater sequence contiguity and improved annotation.</title>
        <authorList>
            <person name="Wang L."/>
            <person name="Zhu T."/>
            <person name="Rodriguez J.C."/>
            <person name="Deal K.R."/>
            <person name="Dubcovsky J."/>
            <person name="McGuire P.E."/>
            <person name="Lux T."/>
            <person name="Spannagl M."/>
            <person name="Mayer K.F.X."/>
            <person name="Baldrich P."/>
            <person name="Meyers B.C."/>
            <person name="Huo N."/>
            <person name="Gu Y.Q."/>
            <person name="Zhou H."/>
            <person name="Devos K.M."/>
            <person name="Bennetzen J.L."/>
            <person name="Unver T."/>
            <person name="Budak H."/>
            <person name="Gulick P.J."/>
            <person name="Galiba G."/>
            <person name="Kalapos B."/>
            <person name="Nelson D.R."/>
            <person name="Li P."/>
            <person name="You F.M."/>
            <person name="Luo M.C."/>
            <person name="Dvorak J."/>
        </authorList>
    </citation>
    <scope>NUCLEOTIDE SEQUENCE [LARGE SCALE GENOMIC DNA]</scope>
    <source>
        <strain evidence="2">cv. AL8/78</strain>
    </source>
</reference>